<protein>
    <submittedName>
        <fullName evidence="1">Uncharacterized protein</fullName>
    </submittedName>
</protein>
<dbReference type="AlphaFoldDB" id="W2VVB8"/>
<evidence type="ECO:0000313" key="1">
    <source>
        <dbReference type="EMBL" id="ETP02247.1"/>
    </source>
</evidence>
<sequence length="46" mass="4990">MCASGSSKWRPCAESTVTTRRTTTTCCLRSLGRSMTSKSTMGGTRR</sequence>
<reference evidence="1 2" key="1">
    <citation type="submission" date="2013-11" db="EMBL/GenBank/DDBJ databases">
        <title>The Genome Sequence of Phytophthora parasitica CJ01A1.</title>
        <authorList>
            <consortium name="The Broad Institute Genomics Platform"/>
            <person name="Russ C."/>
            <person name="Tyler B."/>
            <person name="Panabieres F."/>
            <person name="Shan W."/>
            <person name="Tripathy S."/>
            <person name="Grunwald N."/>
            <person name="Machado M."/>
            <person name="Johnson C.S."/>
            <person name="Walker B."/>
            <person name="Young S.K."/>
            <person name="Zeng Q."/>
            <person name="Gargeya S."/>
            <person name="Fitzgerald M."/>
            <person name="Haas B."/>
            <person name="Abouelleil A."/>
            <person name="Allen A.W."/>
            <person name="Alvarado L."/>
            <person name="Arachchi H.M."/>
            <person name="Berlin A.M."/>
            <person name="Chapman S.B."/>
            <person name="Gainer-Dewar J."/>
            <person name="Goldberg J."/>
            <person name="Griggs A."/>
            <person name="Gujja S."/>
            <person name="Hansen M."/>
            <person name="Howarth C."/>
            <person name="Imamovic A."/>
            <person name="Ireland A."/>
            <person name="Larimer J."/>
            <person name="McCowan C."/>
            <person name="Murphy C."/>
            <person name="Pearson M."/>
            <person name="Poon T.W."/>
            <person name="Priest M."/>
            <person name="Roberts A."/>
            <person name="Saif S."/>
            <person name="Shea T."/>
            <person name="Sisk P."/>
            <person name="Sykes S."/>
            <person name="Wortman J."/>
            <person name="Nusbaum C."/>
            <person name="Birren B."/>
        </authorList>
    </citation>
    <scope>NUCLEOTIDE SEQUENCE [LARGE SCALE GENOMIC DNA]</scope>
    <source>
        <strain evidence="1 2">CJ01A1</strain>
    </source>
</reference>
<comment type="caution">
    <text evidence="1">The sequence shown here is derived from an EMBL/GenBank/DDBJ whole genome shotgun (WGS) entry which is preliminary data.</text>
</comment>
<organism evidence="1 2">
    <name type="scientific">Phytophthora nicotianae CJ01A1</name>
    <dbReference type="NCBI Taxonomy" id="1317063"/>
    <lineage>
        <taxon>Eukaryota</taxon>
        <taxon>Sar</taxon>
        <taxon>Stramenopiles</taxon>
        <taxon>Oomycota</taxon>
        <taxon>Peronosporomycetes</taxon>
        <taxon>Peronosporales</taxon>
        <taxon>Peronosporaceae</taxon>
        <taxon>Phytophthora</taxon>
    </lineage>
</organism>
<dbReference type="EMBL" id="ANIX01004133">
    <property type="protein sequence ID" value="ETP02247.1"/>
    <property type="molecule type" value="Genomic_DNA"/>
</dbReference>
<dbReference type="Proteomes" id="UP000018958">
    <property type="component" value="Unassembled WGS sequence"/>
</dbReference>
<proteinExistence type="predicted"/>
<gene>
    <name evidence="1" type="ORF">F441_20662</name>
</gene>
<evidence type="ECO:0000313" key="2">
    <source>
        <dbReference type="Proteomes" id="UP000018958"/>
    </source>
</evidence>
<name>W2VVB8_PHYNI</name>
<accession>W2VVB8</accession>